<keyword evidence="3" id="KW-1185">Reference proteome</keyword>
<dbReference type="Gene3D" id="3.40.50.1110">
    <property type="entry name" value="SGNH hydrolase"/>
    <property type="match status" value="1"/>
</dbReference>
<reference evidence="2 3" key="1">
    <citation type="submission" date="2015-02" db="EMBL/GenBank/DDBJ databases">
        <title>Draft genome sequences of ten Microbacterium spp. with emphasis on heavy metal contaminated environments.</title>
        <authorList>
            <person name="Corretto E."/>
        </authorList>
    </citation>
    <scope>NUCLEOTIDE SEQUENCE [LARGE SCALE GENOMIC DNA]</scope>
    <source>
        <strain evidence="2 3">DSM 12966</strain>
    </source>
</reference>
<dbReference type="InterPro" id="IPR013830">
    <property type="entry name" value="SGNH_hydro"/>
</dbReference>
<dbReference type="RefSeq" id="WP_052677723.1">
    <property type="nucleotide sequence ID" value="NZ_CP031425.1"/>
</dbReference>
<dbReference type="KEGG" id="mfol:DXT68_14280"/>
<dbReference type="Gene3D" id="2.60.120.260">
    <property type="entry name" value="Galactose-binding domain-like"/>
    <property type="match status" value="1"/>
</dbReference>
<evidence type="ECO:0000313" key="3">
    <source>
        <dbReference type="Proteomes" id="UP000033572"/>
    </source>
</evidence>
<dbReference type="PATRIC" id="fig|104336.4.peg.1858"/>
<gene>
    <name evidence="2" type="ORF">RN50_01818</name>
</gene>
<dbReference type="SUPFAM" id="SSF52266">
    <property type="entry name" value="SGNH hydrolase"/>
    <property type="match status" value="1"/>
</dbReference>
<accession>A0A0F0KL20</accession>
<proteinExistence type="predicted"/>
<dbReference type="GeneID" id="94445564"/>
<comment type="caution">
    <text evidence="2">The sequence shown here is derived from an EMBL/GenBank/DDBJ whole genome shotgun (WGS) entry which is preliminary data.</text>
</comment>
<name>A0A0F0KL20_9MICO</name>
<dbReference type="InterPro" id="IPR036514">
    <property type="entry name" value="SGNH_hydro_sf"/>
</dbReference>
<evidence type="ECO:0000313" key="2">
    <source>
        <dbReference type="EMBL" id="KJL21134.1"/>
    </source>
</evidence>
<dbReference type="EMBL" id="JYIU01000041">
    <property type="protein sequence ID" value="KJL21134.1"/>
    <property type="molecule type" value="Genomic_DNA"/>
</dbReference>
<dbReference type="AlphaFoldDB" id="A0A0F0KL20"/>
<sequence length="387" mass="41279">MNHDGWFDLPLTTIAGALRGSAHVKTGEGGVTPSHFTSWATDRVMSPVFTVVASAAGGARIELATDARRIRIDYSAQRTTYGPAAPRAPFAAVSDGVVWSLGEIEPEVGSTLFIDEHDQVSRVDGPEGQVLLERPSGATSSIVDICLPLDAAIVIHGLAADAPVAARPAADRVRWLHHGSSISQGGHLRNPLHPWPVQVARRLDIALTNASLPGNSLLDPCVVEELAGIDADVVSLEIGINVANWDSHISRTFVPAVHNLLDQFRLRQPNTPLIVISPLFCPTYENRGGVIQMDESGSFHPVPNARDDALSLTDIRGLLASVIASRSDDLIFSIDGRELLGPDEEPTLTDGLHPDLLGTTLIADRFAELASGPDGALSELFGTDRDR</sequence>
<feature type="domain" description="SGNH hydrolase-type esterase" evidence="1">
    <location>
        <begin position="179"/>
        <end position="358"/>
    </location>
</feature>
<evidence type="ECO:0000259" key="1">
    <source>
        <dbReference type="Pfam" id="PF13472"/>
    </source>
</evidence>
<organism evidence="2 3">
    <name type="scientific">Microbacterium foliorum</name>
    <dbReference type="NCBI Taxonomy" id="104336"/>
    <lineage>
        <taxon>Bacteria</taxon>
        <taxon>Bacillati</taxon>
        <taxon>Actinomycetota</taxon>
        <taxon>Actinomycetes</taxon>
        <taxon>Micrococcales</taxon>
        <taxon>Microbacteriaceae</taxon>
        <taxon>Microbacterium</taxon>
    </lineage>
</organism>
<dbReference type="Pfam" id="PF13472">
    <property type="entry name" value="Lipase_GDSL_2"/>
    <property type="match status" value="1"/>
</dbReference>
<protein>
    <recommendedName>
        <fullName evidence="1">SGNH hydrolase-type esterase domain-containing protein</fullName>
    </recommendedName>
</protein>
<dbReference type="Proteomes" id="UP000033572">
    <property type="component" value="Unassembled WGS sequence"/>
</dbReference>